<sequence>MDQFYMTTLSVSVLLISIIWYLKALRKSPPLPPGPRGLPILGYLPFLSKNLLHQFKDLRHKYGPIFKLYLGNKLWVVISSPSLVKEVVRDQDAVFANRDSPVAALVGTYGANDIAWSPHNTQWRAMRKIFVQEMMSSTSLKESYSLRKDEVRKTIRHVHIKMGKPIEIGELSFRTELKVVMNMLWGGIIEGEEGNRIGAEFRVLISKIVDLFGKPNVSDFFPVLAGLDIQGVKKQMENYMQSMDSIFNAVIAQHREKLSGGVKKEGNKDFLQILLELQGRQDSEVSISDKQIKAILMDIVAGGTDTTATTAEWAMAELINNPDALANAQKELSDVVGLNNIVEESHIPNLKYLKAVIKETLRLHPAIPLLVPRSPAQSSTVGGYTIPKNSTVFINVWSIQRDPSIWDNPNQFKPERFLDDNGKLDFKGNHFHYLPFGSGRRVCAGMPLAERMLIYLVASLVHSFEWKLPTEGETLDMSERFGIVLKKSTPLFAVPTIRIHDSNLYM</sequence>
<dbReference type="SUPFAM" id="SSF48264">
    <property type="entry name" value="Cytochrome P450"/>
    <property type="match status" value="1"/>
</dbReference>
<dbReference type="PANTHER" id="PTHR47951:SF7">
    <property type="entry name" value="FLAVONOID 3',5'-HYDROXYLASE-LIKE ISOFORM X1"/>
    <property type="match status" value="1"/>
</dbReference>
<dbReference type="PANTHER" id="PTHR47951">
    <property type="entry name" value="OS08G0547900 PROTEIN"/>
    <property type="match status" value="1"/>
</dbReference>
<keyword evidence="3" id="KW-0503">Monooxygenase</keyword>
<evidence type="ECO:0000313" key="5">
    <source>
        <dbReference type="Proteomes" id="UP001318860"/>
    </source>
</evidence>
<dbReference type="InterPro" id="IPR036396">
    <property type="entry name" value="Cyt_P450_sf"/>
</dbReference>
<proteinExistence type="inferred from homology"/>
<protein>
    <submittedName>
        <fullName evidence="4">Uncharacterized protein</fullName>
    </submittedName>
</protein>
<dbReference type="InterPro" id="IPR017972">
    <property type="entry name" value="Cyt_P450_CS"/>
</dbReference>
<organism evidence="4 5">
    <name type="scientific">Rehmannia glutinosa</name>
    <name type="common">Chinese foxglove</name>
    <dbReference type="NCBI Taxonomy" id="99300"/>
    <lineage>
        <taxon>Eukaryota</taxon>
        <taxon>Viridiplantae</taxon>
        <taxon>Streptophyta</taxon>
        <taxon>Embryophyta</taxon>
        <taxon>Tracheophyta</taxon>
        <taxon>Spermatophyta</taxon>
        <taxon>Magnoliopsida</taxon>
        <taxon>eudicotyledons</taxon>
        <taxon>Gunneridae</taxon>
        <taxon>Pentapetalae</taxon>
        <taxon>asterids</taxon>
        <taxon>lamiids</taxon>
        <taxon>Lamiales</taxon>
        <taxon>Orobanchaceae</taxon>
        <taxon>Rehmannieae</taxon>
        <taxon>Rehmannia</taxon>
    </lineage>
</organism>
<comment type="similarity">
    <text evidence="3">Belongs to the cytochrome P450 family.</text>
</comment>
<comment type="caution">
    <text evidence="4">The sequence shown here is derived from an EMBL/GenBank/DDBJ whole genome shotgun (WGS) entry which is preliminary data.</text>
</comment>
<evidence type="ECO:0000256" key="1">
    <source>
        <dbReference type="ARBA" id="ARBA00004167"/>
    </source>
</evidence>
<reference evidence="4 5" key="1">
    <citation type="journal article" date="2021" name="Comput. Struct. Biotechnol. J.">
        <title>De novo genome assembly of the potent medicinal plant Rehmannia glutinosa using nanopore technology.</title>
        <authorList>
            <person name="Ma L."/>
            <person name="Dong C."/>
            <person name="Song C."/>
            <person name="Wang X."/>
            <person name="Zheng X."/>
            <person name="Niu Y."/>
            <person name="Chen S."/>
            <person name="Feng W."/>
        </authorList>
    </citation>
    <scope>NUCLEOTIDE SEQUENCE [LARGE SCALE GENOMIC DNA]</scope>
    <source>
        <strain evidence="4">DH-2019</strain>
    </source>
</reference>
<keyword evidence="5" id="KW-1185">Reference proteome</keyword>
<keyword evidence="2 3" id="KW-0560">Oxidoreductase</keyword>
<dbReference type="PRINTS" id="PR00385">
    <property type="entry name" value="P450"/>
</dbReference>
<evidence type="ECO:0000256" key="3">
    <source>
        <dbReference type="RuleBase" id="RU000461"/>
    </source>
</evidence>
<dbReference type="InterPro" id="IPR002401">
    <property type="entry name" value="Cyt_P450_E_grp-I"/>
</dbReference>
<dbReference type="PROSITE" id="PS00086">
    <property type="entry name" value="CYTOCHROME_P450"/>
    <property type="match status" value="1"/>
</dbReference>
<comment type="subcellular location">
    <subcellularLocation>
        <location evidence="1">Membrane</location>
        <topology evidence="1">Single-pass membrane protein</topology>
    </subcellularLocation>
</comment>
<dbReference type="Pfam" id="PF00067">
    <property type="entry name" value="p450"/>
    <property type="match status" value="1"/>
</dbReference>
<dbReference type="InterPro" id="IPR001128">
    <property type="entry name" value="Cyt_P450"/>
</dbReference>
<accession>A0ABR0VTS7</accession>
<keyword evidence="3" id="KW-0349">Heme</keyword>
<dbReference type="Proteomes" id="UP001318860">
    <property type="component" value="Unassembled WGS sequence"/>
</dbReference>
<name>A0ABR0VTS7_REHGL</name>
<dbReference type="EMBL" id="JABTTQ020000684">
    <property type="protein sequence ID" value="KAK6138673.1"/>
    <property type="molecule type" value="Genomic_DNA"/>
</dbReference>
<evidence type="ECO:0000313" key="4">
    <source>
        <dbReference type="EMBL" id="KAK6138673.1"/>
    </source>
</evidence>
<dbReference type="Gene3D" id="1.10.630.10">
    <property type="entry name" value="Cytochrome P450"/>
    <property type="match status" value="1"/>
</dbReference>
<keyword evidence="3" id="KW-0479">Metal-binding</keyword>
<keyword evidence="3" id="KW-0408">Iron</keyword>
<gene>
    <name evidence="4" type="ORF">DH2020_027588</name>
</gene>
<evidence type="ECO:0000256" key="2">
    <source>
        <dbReference type="ARBA" id="ARBA00023002"/>
    </source>
</evidence>
<dbReference type="PRINTS" id="PR00463">
    <property type="entry name" value="EP450I"/>
</dbReference>